<accession>A0A0V0HDI0</accession>
<sequence>MFPNCPPAASSEESLIWQFFSNPSSNFVIFNVRLAAEEMLNIIHFFLLKKIFFFINIPFYQISFDNLVR</sequence>
<organism evidence="1">
    <name type="scientific">Solanum chacoense</name>
    <name type="common">Chaco potato</name>
    <dbReference type="NCBI Taxonomy" id="4108"/>
    <lineage>
        <taxon>Eukaryota</taxon>
        <taxon>Viridiplantae</taxon>
        <taxon>Streptophyta</taxon>
        <taxon>Embryophyta</taxon>
        <taxon>Tracheophyta</taxon>
        <taxon>Spermatophyta</taxon>
        <taxon>Magnoliopsida</taxon>
        <taxon>eudicotyledons</taxon>
        <taxon>Gunneridae</taxon>
        <taxon>Pentapetalae</taxon>
        <taxon>asterids</taxon>
        <taxon>lamiids</taxon>
        <taxon>Solanales</taxon>
        <taxon>Solanaceae</taxon>
        <taxon>Solanoideae</taxon>
        <taxon>Solaneae</taxon>
        <taxon>Solanum</taxon>
    </lineage>
</organism>
<evidence type="ECO:0000313" key="1">
    <source>
        <dbReference type="EMBL" id="JAP17913.1"/>
    </source>
</evidence>
<proteinExistence type="predicted"/>
<name>A0A0V0HDI0_SOLCH</name>
<protein>
    <submittedName>
        <fullName evidence="1">Putative ovule protein</fullName>
    </submittedName>
</protein>
<dbReference type="EMBL" id="GEDG01021923">
    <property type="protein sequence ID" value="JAP17913.1"/>
    <property type="molecule type" value="Transcribed_RNA"/>
</dbReference>
<reference evidence="1" key="1">
    <citation type="submission" date="2015-12" db="EMBL/GenBank/DDBJ databases">
        <title>Gene expression during late stages of embryo sac development: a critical building block for successful pollen-pistil interactions.</title>
        <authorList>
            <person name="Liu Y."/>
            <person name="Joly V."/>
            <person name="Sabar M."/>
            <person name="Matton D.P."/>
        </authorList>
    </citation>
    <scope>NUCLEOTIDE SEQUENCE</scope>
</reference>
<dbReference type="AlphaFoldDB" id="A0A0V0HDI0"/>